<evidence type="ECO:0000256" key="1">
    <source>
        <dbReference type="ARBA" id="ARBA00023110"/>
    </source>
</evidence>
<evidence type="ECO:0000259" key="5">
    <source>
        <dbReference type="PROSITE" id="PS50072"/>
    </source>
</evidence>
<keyword evidence="4" id="KW-0812">Transmembrane</keyword>
<sequence length="258" mass="27205">MKSLKRQIIGLALSLSAAIFSTLSQATIVQFETALGNFEVNLYDTRTPQTVANFLQYVNAGDYSNAIIHRSVSNFVIQGGGFEYDNAWPVTAINANAAVTNEPVFSNVRGTIAMAKLSGNPNSATNQWFFNLTNNSQNLDRENSGFTVFGEVTGNGMAIIDQIAALDKYNFSGANAALGELPLQNYTGSGDPDNSNLVIITNITVIDAATDTAASLNPPLNIGPATPPTEPTSSGGGGAINALLLGLFVLLIVGRRRS</sequence>
<dbReference type="InterPro" id="IPR044665">
    <property type="entry name" value="E_coli_cyclophilin_A-like"/>
</dbReference>
<evidence type="ECO:0000313" key="6">
    <source>
        <dbReference type="EMBL" id="TQV89594.1"/>
    </source>
</evidence>
<dbReference type="Pfam" id="PF00160">
    <property type="entry name" value="Pro_isomerase"/>
    <property type="match status" value="1"/>
</dbReference>
<dbReference type="PRINTS" id="PR00153">
    <property type="entry name" value="CSAPPISMRASE"/>
</dbReference>
<dbReference type="AlphaFoldDB" id="A0A545UJF1"/>
<keyword evidence="1 3" id="KW-0697">Rotamase</keyword>
<accession>A0A545UJF1</accession>
<name>A0A545UJF1_9GAMM</name>
<evidence type="ECO:0000256" key="2">
    <source>
        <dbReference type="ARBA" id="ARBA00023235"/>
    </source>
</evidence>
<gene>
    <name evidence="6" type="ORF">FLL46_01545</name>
</gene>
<dbReference type="InterPro" id="IPR002130">
    <property type="entry name" value="Cyclophilin-type_PPIase_dom"/>
</dbReference>
<dbReference type="SUPFAM" id="SSF50891">
    <property type="entry name" value="Cyclophilin-like"/>
    <property type="match status" value="1"/>
</dbReference>
<feature type="chain" id="PRO_5022254548" description="Peptidyl-prolyl cis-trans isomerase" evidence="3">
    <location>
        <begin position="27"/>
        <end position="258"/>
    </location>
</feature>
<dbReference type="OrthoDB" id="9807797at2"/>
<evidence type="ECO:0000313" key="7">
    <source>
        <dbReference type="Proteomes" id="UP000315439"/>
    </source>
</evidence>
<dbReference type="PANTHER" id="PTHR43246">
    <property type="entry name" value="PEPTIDYL-PROLYL CIS-TRANS ISOMERASE CYP38, CHLOROPLASTIC"/>
    <property type="match status" value="1"/>
</dbReference>
<keyword evidence="3" id="KW-0732">Signal</keyword>
<proteinExistence type="inferred from homology"/>
<dbReference type="RefSeq" id="WP_142891658.1">
    <property type="nucleotide sequence ID" value="NZ_ML660160.1"/>
</dbReference>
<dbReference type="EMBL" id="VIKS01000001">
    <property type="protein sequence ID" value="TQV89594.1"/>
    <property type="molecule type" value="Genomic_DNA"/>
</dbReference>
<comment type="caution">
    <text evidence="6">The sequence shown here is derived from an EMBL/GenBank/DDBJ whole genome shotgun (WGS) entry which is preliminary data.</text>
</comment>
<organism evidence="6 7">
    <name type="scientific">Aliikangiella coralliicola</name>
    <dbReference type="NCBI Taxonomy" id="2592383"/>
    <lineage>
        <taxon>Bacteria</taxon>
        <taxon>Pseudomonadati</taxon>
        <taxon>Pseudomonadota</taxon>
        <taxon>Gammaproteobacteria</taxon>
        <taxon>Oceanospirillales</taxon>
        <taxon>Pleioneaceae</taxon>
        <taxon>Aliikangiella</taxon>
    </lineage>
</organism>
<protein>
    <recommendedName>
        <fullName evidence="3">Peptidyl-prolyl cis-trans isomerase</fullName>
        <shortName evidence="3">PPIase</shortName>
        <ecNumber evidence="3">5.2.1.8</ecNumber>
    </recommendedName>
</protein>
<comment type="function">
    <text evidence="3">PPIases accelerate the folding of proteins. It catalyzes the cis-trans isomerization of proline imidic peptide bonds in oligopeptides.</text>
</comment>
<keyword evidence="7" id="KW-1185">Reference proteome</keyword>
<dbReference type="PROSITE" id="PS50072">
    <property type="entry name" value="CSA_PPIASE_2"/>
    <property type="match status" value="1"/>
</dbReference>
<evidence type="ECO:0000256" key="4">
    <source>
        <dbReference type="SAM" id="Phobius"/>
    </source>
</evidence>
<reference evidence="6 7" key="1">
    <citation type="submission" date="2019-07" db="EMBL/GenBank/DDBJ databases">
        <title>Draft genome for Aliikangiella sp. M105.</title>
        <authorList>
            <person name="Wang G."/>
        </authorList>
    </citation>
    <scope>NUCLEOTIDE SEQUENCE [LARGE SCALE GENOMIC DNA]</scope>
    <source>
        <strain evidence="6 7">M105</strain>
    </source>
</reference>
<feature type="domain" description="PPIase cyclophilin-type" evidence="5">
    <location>
        <begin position="25"/>
        <end position="166"/>
    </location>
</feature>
<dbReference type="GO" id="GO:0003755">
    <property type="term" value="F:peptidyl-prolyl cis-trans isomerase activity"/>
    <property type="evidence" value="ECO:0007669"/>
    <property type="project" value="UniProtKB-UniRule"/>
</dbReference>
<comment type="similarity">
    <text evidence="3">Belongs to the cyclophilin-type PPIase family.</text>
</comment>
<evidence type="ECO:0000256" key="3">
    <source>
        <dbReference type="RuleBase" id="RU363019"/>
    </source>
</evidence>
<dbReference type="Proteomes" id="UP000315439">
    <property type="component" value="Unassembled WGS sequence"/>
</dbReference>
<comment type="catalytic activity">
    <reaction evidence="3">
        <text>[protein]-peptidylproline (omega=180) = [protein]-peptidylproline (omega=0)</text>
        <dbReference type="Rhea" id="RHEA:16237"/>
        <dbReference type="Rhea" id="RHEA-COMP:10747"/>
        <dbReference type="Rhea" id="RHEA-COMP:10748"/>
        <dbReference type="ChEBI" id="CHEBI:83833"/>
        <dbReference type="ChEBI" id="CHEBI:83834"/>
        <dbReference type="EC" id="5.2.1.8"/>
    </reaction>
</comment>
<keyword evidence="4" id="KW-0472">Membrane</keyword>
<feature type="signal peptide" evidence="3">
    <location>
        <begin position="1"/>
        <end position="26"/>
    </location>
</feature>
<dbReference type="InterPro" id="IPR029000">
    <property type="entry name" value="Cyclophilin-like_dom_sf"/>
</dbReference>
<dbReference type="Gene3D" id="2.40.100.10">
    <property type="entry name" value="Cyclophilin-like"/>
    <property type="match status" value="1"/>
</dbReference>
<feature type="transmembrane region" description="Helical" evidence="4">
    <location>
        <begin position="235"/>
        <end position="253"/>
    </location>
</feature>
<dbReference type="EC" id="5.2.1.8" evidence="3"/>
<keyword evidence="4" id="KW-1133">Transmembrane helix</keyword>
<keyword evidence="2 3" id="KW-0413">Isomerase</keyword>